<proteinExistence type="predicted"/>
<dbReference type="CDD" id="cd04189">
    <property type="entry name" value="G1P_TT_long"/>
    <property type="match status" value="1"/>
</dbReference>
<dbReference type="InterPro" id="IPR005908">
    <property type="entry name" value="G1P_thy_trans_l"/>
</dbReference>
<gene>
    <name evidence="2" type="ORF">Mam01_59660</name>
</gene>
<dbReference type="InterPro" id="IPR005835">
    <property type="entry name" value="NTP_transferase_dom"/>
</dbReference>
<dbReference type="InterPro" id="IPR029044">
    <property type="entry name" value="Nucleotide-diphossugar_trans"/>
</dbReference>
<dbReference type="PANTHER" id="PTHR42883:SF2">
    <property type="entry name" value="THYMIDYLYLTRANSFERASE"/>
    <property type="match status" value="1"/>
</dbReference>
<dbReference type="SUPFAM" id="SSF53448">
    <property type="entry name" value="Nucleotide-diphospho-sugar transferases"/>
    <property type="match status" value="1"/>
</dbReference>
<evidence type="ECO:0000259" key="1">
    <source>
        <dbReference type="Pfam" id="PF00483"/>
    </source>
</evidence>
<keyword evidence="3" id="KW-1185">Reference proteome</keyword>
<dbReference type="NCBIfam" id="TIGR01208">
    <property type="entry name" value="rmlA_long"/>
    <property type="match status" value="1"/>
</dbReference>
<dbReference type="Pfam" id="PF00483">
    <property type="entry name" value="NTP_transferase"/>
    <property type="match status" value="1"/>
</dbReference>
<dbReference type="Gene3D" id="3.90.550.10">
    <property type="entry name" value="Spore Coat Polysaccharide Biosynthesis Protein SpsA, Chain A"/>
    <property type="match status" value="1"/>
</dbReference>
<dbReference type="Proteomes" id="UP000651728">
    <property type="component" value="Unassembled WGS sequence"/>
</dbReference>
<accession>A0ABQ4FLV4</accession>
<sequence>MSEIGGITSRGESGMKALVLSGGSGTRLRPFSHSMPKQLIPVAGEPVLAHALGAVARLGVTDVGVVIGGWEREIAEAIGDGSRFGVRVTYLRQERPDGLASCVALARPFLGDDDFVVYLGDNVLPDGIDGLAAEFRARRPAAHIAVQKVEDPRAFGIAELASDGSVVRLVEKPEPPCGDLAVIGVYFFTAAVHAAVAAIRPSARGELEITDALQWLLDQGARVTASEYAGYWKDTGRPEDVLACNRRLLGDLCREVRGDVDAASTLSGPVLVEPGARVVRSRIDGPAIIGAGAVVKDSHVGPHTSVGRDCLLNAAGVADSVLLDGATIAAVPDLRGCIVGRSATVTGGARRVHHRLMVGDHASVELPGVELPG</sequence>
<feature type="domain" description="Nucleotidyl transferase" evidence="1">
    <location>
        <begin position="16"/>
        <end position="247"/>
    </location>
</feature>
<organism evidence="2 3">
    <name type="scientific">Microbispora amethystogenes</name>
    <dbReference type="NCBI Taxonomy" id="1427754"/>
    <lineage>
        <taxon>Bacteria</taxon>
        <taxon>Bacillati</taxon>
        <taxon>Actinomycetota</taxon>
        <taxon>Actinomycetes</taxon>
        <taxon>Streptosporangiales</taxon>
        <taxon>Streptosporangiaceae</taxon>
        <taxon>Microbispora</taxon>
    </lineage>
</organism>
<evidence type="ECO:0000313" key="2">
    <source>
        <dbReference type="EMBL" id="GIH35802.1"/>
    </source>
</evidence>
<dbReference type="PANTHER" id="PTHR42883">
    <property type="entry name" value="GLUCOSE-1-PHOSPHATE THYMIDYLTRANSFERASE"/>
    <property type="match status" value="1"/>
</dbReference>
<dbReference type="EMBL" id="BOOB01000050">
    <property type="protein sequence ID" value="GIH35802.1"/>
    <property type="molecule type" value="Genomic_DNA"/>
</dbReference>
<evidence type="ECO:0000313" key="3">
    <source>
        <dbReference type="Proteomes" id="UP000651728"/>
    </source>
</evidence>
<protein>
    <submittedName>
        <fullName evidence="2">Glucose-1-phosphate thymidylyltransferase</fullName>
    </submittedName>
</protein>
<comment type="caution">
    <text evidence="2">The sequence shown here is derived from an EMBL/GenBank/DDBJ whole genome shotgun (WGS) entry which is preliminary data.</text>
</comment>
<name>A0ABQ4FLV4_9ACTN</name>
<dbReference type="Gene3D" id="2.160.10.10">
    <property type="entry name" value="Hexapeptide repeat proteins"/>
    <property type="match status" value="1"/>
</dbReference>
<reference evidence="2 3" key="1">
    <citation type="submission" date="2021-01" db="EMBL/GenBank/DDBJ databases">
        <title>Whole genome shotgun sequence of Microbispora amethystogenes NBRC 101907.</title>
        <authorList>
            <person name="Komaki H."/>
            <person name="Tamura T."/>
        </authorList>
    </citation>
    <scope>NUCLEOTIDE SEQUENCE [LARGE SCALE GENOMIC DNA]</scope>
    <source>
        <strain evidence="2 3">NBRC 101907</strain>
    </source>
</reference>